<evidence type="ECO:0000313" key="17">
    <source>
        <dbReference type="Proteomes" id="UP001597124"/>
    </source>
</evidence>
<evidence type="ECO:0000259" key="15">
    <source>
        <dbReference type="Pfam" id="PF07715"/>
    </source>
</evidence>
<dbReference type="PANTHER" id="PTHR32552">
    <property type="entry name" value="FERRICHROME IRON RECEPTOR-RELATED"/>
    <property type="match status" value="1"/>
</dbReference>
<dbReference type="InterPro" id="IPR012910">
    <property type="entry name" value="Plug_dom"/>
</dbReference>
<keyword evidence="9 11" id="KW-0472">Membrane</keyword>
<dbReference type="Pfam" id="PF00593">
    <property type="entry name" value="TonB_dep_Rec_b-barrel"/>
    <property type="match status" value="1"/>
</dbReference>
<dbReference type="RefSeq" id="WP_381490933.1">
    <property type="nucleotide sequence ID" value="NZ_JBHTIK010000006.1"/>
</dbReference>
<dbReference type="InterPro" id="IPR039426">
    <property type="entry name" value="TonB-dep_rcpt-like"/>
</dbReference>
<keyword evidence="13" id="KW-0732">Signal</keyword>
<keyword evidence="8 12" id="KW-0798">TonB box</keyword>
<name>A0ABW3C5Y4_SPHXN</name>
<sequence>MRTRMLVSRLAIATVLTGISHAALAQAAGDNVSTGGVEEIVVTAQKREQRLQDVPVTVSALSGAGAEARGVQSTEELSTAVPSLDWQSGKAGSPYIRGIGSIISTAGNESSVGLFVDGVLLISPLQANFNLNNVERIEVLKGPQGTLFGRNANGGVINIITRDPSQDTAVDASVGYGNYNTIDAQFYGNTALTDTLAANVAVAYRNQMDGWGKNVNTGSDAYDGDSFDIRAKLGWTPTPDTDIILTGQYFTNHNEATKNRLLRGTVGLNGALPPAGFYDVNESFESFTETDVWSLNLRISHDFGAATFRSLTAYTDVDTLWAYDSDGGALETLEGDIFENASGFTQEFQLLSPAEQSVRWIVGLYYLDMEAAFTPIELEGTAVGGAFIEVFGHTRARSLAGFGEVTFELAETTNLTLGGRYTFDKRTVDGHTDVNGTAGTVFYQQKNFSQPTYRVTLDHNFTDDIMAYATVSTGYNSGQFNTGNAAAAAVKPEKMQAYEVGIKSDLLDRRLQINAAAFWYDYKDLQVNVVQNAVTVQTNAAKARVKGFELEVNTAPVDNLSMQFAFSYLDTEYTKYADAQFYVPEVGGGYTTVVGDASGNQMINAPKYSAFAYIQYEMESAMGTFTPALSYAYKSKIYRNYQNDLVSPSQNLVNASLLFTPTSGNWDVRLWGKNLLDEKNEQKSVRREGAMGHPLAPLTYGITFGVHF</sequence>
<evidence type="ECO:0000256" key="6">
    <source>
        <dbReference type="ARBA" id="ARBA00023004"/>
    </source>
</evidence>
<dbReference type="SUPFAM" id="SSF56935">
    <property type="entry name" value="Porins"/>
    <property type="match status" value="1"/>
</dbReference>
<keyword evidence="2 11" id="KW-0813">Transport</keyword>
<keyword evidence="5 11" id="KW-0812">Transmembrane</keyword>
<proteinExistence type="inferred from homology"/>
<feature type="signal peptide" evidence="13">
    <location>
        <begin position="1"/>
        <end position="27"/>
    </location>
</feature>
<protein>
    <submittedName>
        <fullName evidence="16">TonB-dependent receptor</fullName>
    </submittedName>
</protein>
<feature type="chain" id="PRO_5046911866" evidence="13">
    <location>
        <begin position="28"/>
        <end position="708"/>
    </location>
</feature>
<dbReference type="CDD" id="cd01347">
    <property type="entry name" value="ligand_gated_channel"/>
    <property type="match status" value="1"/>
</dbReference>
<feature type="domain" description="TonB-dependent receptor-like beta-barrel" evidence="14">
    <location>
        <begin position="265"/>
        <end position="675"/>
    </location>
</feature>
<evidence type="ECO:0000313" key="16">
    <source>
        <dbReference type="EMBL" id="MFD0849031.1"/>
    </source>
</evidence>
<dbReference type="EMBL" id="JBHTIK010000006">
    <property type="protein sequence ID" value="MFD0849031.1"/>
    <property type="molecule type" value="Genomic_DNA"/>
</dbReference>
<gene>
    <name evidence="16" type="ORF">ACFQ00_11905</name>
</gene>
<accession>A0ABW3C5Y4</accession>
<keyword evidence="16" id="KW-0675">Receptor</keyword>
<keyword evidence="6" id="KW-0408">Iron</keyword>
<evidence type="ECO:0000259" key="14">
    <source>
        <dbReference type="Pfam" id="PF00593"/>
    </source>
</evidence>
<comment type="similarity">
    <text evidence="11 12">Belongs to the TonB-dependent receptor family.</text>
</comment>
<dbReference type="PROSITE" id="PS52016">
    <property type="entry name" value="TONB_DEPENDENT_REC_3"/>
    <property type="match status" value="1"/>
</dbReference>
<keyword evidence="7" id="KW-0406">Ion transport</keyword>
<evidence type="ECO:0000256" key="12">
    <source>
        <dbReference type="RuleBase" id="RU003357"/>
    </source>
</evidence>
<organism evidence="16 17">
    <name type="scientific">Sphingosinicella xenopeptidilytica</name>
    <dbReference type="NCBI Taxonomy" id="364098"/>
    <lineage>
        <taxon>Bacteria</taxon>
        <taxon>Pseudomonadati</taxon>
        <taxon>Pseudomonadota</taxon>
        <taxon>Alphaproteobacteria</taxon>
        <taxon>Sphingomonadales</taxon>
        <taxon>Sphingosinicellaceae</taxon>
        <taxon>Sphingosinicella</taxon>
    </lineage>
</organism>
<evidence type="ECO:0000256" key="10">
    <source>
        <dbReference type="ARBA" id="ARBA00023237"/>
    </source>
</evidence>
<feature type="domain" description="TonB-dependent receptor plug" evidence="15">
    <location>
        <begin position="51"/>
        <end position="156"/>
    </location>
</feature>
<keyword evidence="3 11" id="KW-1134">Transmembrane beta strand</keyword>
<dbReference type="PANTHER" id="PTHR32552:SF81">
    <property type="entry name" value="TONB-DEPENDENT OUTER MEMBRANE RECEPTOR"/>
    <property type="match status" value="1"/>
</dbReference>
<evidence type="ECO:0000256" key="4">
    <source>
        <dbReference type="ARBA" id="ARBA00022496"/>
    </source>
</evidence>
<keyword evidence="4" id="KW-0410">Iron transport</keyword>
<evidence type="ECO:0000256" key="1">
    <source>
        <dbReference type="ARBA" id="ARBA00004571"/>
    </source>
</evidence>
<comment type="caution">
    <text evidence="16">The sequence shown here is derived from an EMBL/GenBank/DDBJ whole genome shotgun (WGS) entry which is preliminary data.</text>
</comment>
<comment type="subcellular location">
    <subcellularLocation>
        <location evidence="1 11">Cell outer membrane</location>
        <topology evidence="1 11">Multi-pass membrane protein</topology>
    </subcellularLocation>
</comment>
<evidence type="ECO:0000256" key="11">
    <source>
        <dbReference type="PROSITE-ProRule" id="PRU01360"/>
    </source>
</evidence>
<dbReference type="Proteomes" id="UP001597124">
    <property type="component" value="Unassembled WGS sequence"/>
</dbReference>
<evidence type="ECO:0000256" key="5">
    <source>
        <dbReference type="ARBA" id="ARBA00022692"/>
    </source>
</evidence>
<evidence type="ECO:0000256" key="3">
    <source>
        <dbReference type="ARBA" id="ARBA00022452"/>
    </source>
</evidence>
<keyword evidence="10 11" id="KW-0998">Cell outer membrane</keyword>
<evidence type="ECO:0000256" key="13">
    <source>
        <dbReference type="SAM" id="SignalP"/>
    </source>
</evidence>
<evidence type="ECO:0000256" key="7">
    <source>
        <dbReference type="ARBA" id="ARBA00023065"/>
    </source>
</evidence>
<dbReference type="InterPro" id="IPR000531">
    <property type="entry name" value="Beta-barrel_TonB"/>
</dbReference>
<dbReference type="Pfam" id="PF07715">
    <property type="entry name" value="Plug"/>
    <property type="match status" value="1"/>
</dbReference>
<reference evidence="17" key="1">
    <citation type="journal article" date="2019" name="Int. J. Syst. Evol. Microbiol.">
        <title>The Global Catalogue of Microorganisms (GCM) 10K type strain sequencing project: providing services to taxonomists for standard genome sequencing and annotation.</title>
        <authorList>
            <consortium name="The Broad Institute Genomics Platform"/>
            <consortium name="The Broad Institute Genome Sequencing Center for Infectious Disease"/>
            <person name="Wu L."/>
            <person name="Ma J."/>
        </authorList>
    </citation>
    <scope>NUCLEOTIDE SEQUENCE [LARGE SCALE GENOMIC DNA]</scope>
    <source>
        <strain evidence="17">CCUG 52537</strain>
    </source>
</reference>
<evidence type="ECO:0000256" key="2">
    <source>
        <dbReference type="ARBA" id="ARBA00022448"/>
    </source>
</evidence>
<evidence type="ECO:0000256" key="8">
    <source>
        <dbReference type="ARBA" id="ARBA00023077"/>
    </source>
</evidence>
<keyword evidence="17" id="KW-1185">Reference proteome</keyword>
<dbReference type="InterPro" id="IPR036942">
    <property type="entry name" value="Beta-barrel_TonB_sf"/>
</dbReference>
<dbReference type="Gene3D" id="2.40.170.20">
    <property type="entry name" value="TonB-dependent receptor, beta-barrel domain"/>
    <property type="match status" value="1"/>
</dbReference>
<evidence type="ECO:0000256" key="9">
    <source>
        <dbReference type="ARBA" id="ARBA00023136"/>
    </source>
</evidence>